<dbReference type="InterPro" id="IPR029016">
    <property type="entry name" value="GAF-like_dom_sf"/>
</dbReference>
<dbReference type="SMART" id="SM00065">
    <property type="entry name" value="GAF"/>
    <property type="match status" value="1"/>
</dbReference>
<dbReference type="EMBL" id="SMYO01000029">
    <property type="protein sequence ID" value="TDK55937.1"/>
    <property type="molecule type" value="Genomic_DNA"/>
</dbReference>
<comment type="similarity">
    <text evidence="1">Belongs to the CdaR family.</text>
</comment>
<dbReference type="Pfam" id="PF13556">
    <property type="entry name" value="HTH_30"/>
    <property type="match status" value="1"/>
</dbReference>
<dbReference type="Gene3D" id="1.10.10.2840">
    <property type="entry name" value="PucR C-terminal helix-turn-helix domain"/>
    <property type="match status" value="1"/>
</dbReference>
<dbReference type="PANTHER" id="PTHR33744:SF1">
    <property type="entry name" value="DNA-BINDING TRANSCRIPTIONAL ACTIVATOR ADER"/>
    <property type="match status" value="1"/>
</dbReference>
<dbReference type="SUPFAM" id="SSF55781">
    <property type="entry name" value="GAF domain-like"/>
    <property type="match status" value="1"/>
</dbReference>
<dbReference type="InterPro" id="IPR041522">
    <property type="entry name" value="CdaR_GGDEF"/>
</dbReference>
<feature type="domain" description="GAF" evidence="2">
    <location>
        <begin position="139"/>
        <end position="299"/>
    </location>
</feature>
<dbReference type="Proteomes" id="UP000295132">
    <property type="component" value="Unassembled WGS sequence"/>
</dbReference>
<dbReference type="InterPro" id="IPR042070">
    <property type="entry name" value="PucR_C-HTH_sf"/>
</dbReference>
<evidence type="ECO:0000259" key="2">
    <source>
        <dbReference type="SMART" id="SM00065"/>
    </source>
</evidence>
<reference evidence="3 4" key="1">
    <citation type="submission" date="2019-03" db="EMBL/GenBank/DDBJ databases">
        <title>Bacillus niacini sp. nov. a Nicotinate-Metabolizing Mesophile Isolated from Soil.</title>
        <authorList>
            <person name="Zhang G."/>
        </authorList>
    </citation>
    <scope>NUCLEOTIDE SEQUENCE [LARGE SCALE GENOMIC DNA]</scope>
    <source>
        <strain evidence="3 4">WN066</strain>
    </source>
</reference>
<dbReference type="InterPro" id="IPR051448">
    <property type="entry name" value="CdaR-like_regulators"/>
</dbReference>
<organism evidence="3 4">
    <name type="scientific">Bacillus salipaludis</name>
    <dbReference type="NCBI Taxonomy" id="2547811"/>
    <lineage>
        <taxon>Bacteria</taxon>
        <taxon>Bacillati</taxon>
        <taxon>Bacillota</taxon>
        <taxon>Bacilli</taxon>
        <taxon>Bacillales</taxon>
        <taxon>Bacillaceae</taxon>
        <taxon>Bacillus</taxon>
    </lineage>
</organism>
<evidence type="ECO:0000313" key="4">
    <source>
        <dbReference type="Proteomes" id="UP000295132"/>
    </source>
</evidence>
<evidence type="ECO:0000313" key="3">
    <source>
        <dbReference type="EMBL" id="TDK55937.1"/>
    </source>
</evidence>
<name>A0A4R5VIU9_9BACI</name>
<dbReference type="PANTHER" id="PTHR33744">
    <property type="entry name" value="CARBOHYDRATE DIACID REGULATOR"/>
    <property type="match status" value="1"/>
</dbReference>
<dbReference type="Pfam" id="PF17853">
    <property type="entry name" value="GGDEF_2"/>
    <property type="match status" value="1"/>
</dbReference>
<dbReference type="Gene3D" id="3.30.450.40">
    <property type="match status" value="1"/>
</dbReference>
<comment type="caution">
    <text evidence="3">The sequence shown here is derived from an EMBL/GenBank/DDBJ whole genome shotgun (WGS) entry which is preliminary data.</text>
</comment>
<protein>
    <submittedName>
        <fullName evidence="3">DUF3369 domain-containing protein</fullName>
    </submittedName>
</protein>
<dbReference type="InterPro" id="IPR003018">
    <property type="entry name" value="GAF"/>
</dbReference>
<gene>
    <name evidence="3" type="ORF">E2K98_27985</name>
</gene>
<dbReference type="AlphaFoldDB" id="A0A4R5VIU9"/>
<proteinExistence type="inferred from homology"/>
<accession>A0A4R5VIU9</accession>
<evidence type="ECO:0000256" key="1">
    <source>
        <dbReference type="ARBA" id="ARBA00006754"/>
    </source>
</evidence>
<dbReference type="InterPro" id="IPR025736">
    <property type="entry name" value="PucR_C-HTH_dom"/>
</dbReference>
<sequence>MYLHREVPMEVIKPALSFLDHVINKTPFQIWAGQQHDQKHIYSNGSEIPLLPPFFSLCKPFKTYSINSQNGKTFLHFLYPEEFYICLCMFKENLILPDETLKQLHYYFYPLYSQELIQKRDREWKMVMEITRSINSSINTDEVLTNIVRNAIKVIPASDAGYLQLFDEERERLVIKAAVGFNEHINHFQPKSGESITGMTYLDGKTRIYHSRKEILASMSEEKITEENFQHIMASSDQHFLKGGICVAVSVGEKRIGVMMVHQFFTEGGLTNRDIDLLQGFADQAAIAIQNAALFSEIKNNFAVLTELSEQLTEKNALLNKRNQVHKTLTQISLENKGVKTIISELSKMIETPISFFDCTEDEFFCSHQSQLHLFHYEEIRKIIHPNHGPHNIEVHGTENGSYYLYPIHNGTAFLGCLIVAATNPLSKMDIVTIEQGGAILSLELVKKHTLTDIYYKKTHEYFTAIIKNTNPDSLYEHAKDLGLIPSSYLCVALFEIKTYPDLQLLEANIHRLVSFIKKGFPEHHLLIYGFHNKVNLLISTDHPATQAKITERLANLIRIWESKDGLEVSVGIGSTYKGIEYISRSYDEAEKALAYLANRSEQRIIHYENIGVNRLFIHQQPQEIERFLEETLAQLLSEKNHHELEHTLLTYIQLNKSAVETAKKLHIHINTLYKRLKRIEELLNVDFNNPEDNLKIQLACHLRSFVQA</sequence>
<dbReference type="Pfam" id="PF13185">
    <property type="entry name" value="GAF_2"/>
    <property type="match status" value="1"/>
</dbReference>